<evidence type="ECO:0000256" key="4">
    <source>
        <dbReference type="SAM" id="MobiDB-lite"/>
    </source>
</evidence>
<dbReference type="PANTHER" id="PTHR21600:SF84">
    <property type="entry name" value="PSEUDOURIDINE SYNTHASE RSUA_RLUA-LIKE DOMAIN-CONTAINING PROTEIN"/>
    <property type="match status" value="1"/>
</dbReference>
<dbReference type="Pfam" id="PF00849">
    <property type="entry name" value="PseudoU_synth_2"/>
    <property type="match status" value="1"/>
</dbReference>
<feature type="domain" description="Pseudouridine synthase RsuA/RluA-like" evidence="5">
    <location>
        <begin position="126"/>
        <end position="271"/>
    </location>
</feature>
<evidence type="ECO:0000313" key="6">
    <source>
        <dbReference type="EMBL" id="RDG35864.1"/>
    </source>
</evidence>
<dbReference type="GO" id="GO:0000455">
    <property type="term" value="P:enzyme-directed rRNA pseudouridine synthesis"/>
    <property type="evidence" value="ECO:0007669"/>
    <property type="project" value="TreeGrafter"/>
</dbReference>
<gene>
    <name evidence="6" type="ORF">DVH02_23015</name>
</gene>
<evidence type="ECO:0000256" key="1">
    <source>
        <dbReference type="ARBA" id="ARBA00000073"/>
    </source>
</evidence>
<comment type="catalytic activity">
    <reaction evidence="1">
        <text>a uridine in RNA = a pseudouridine in RNA</text>
        <dbReference type="Rhea" id="RHEA:48348"/>
        <dbReference type="Rhea" id="RHEA-COMP:12068"/>
        <dbReference type="Rhea" id="RHEA-COMP:12069"/>
        <dbReference type="ChEBI" id="CHEBI:65314"/>
        <dbReference type="ChEBI" id="CHEBI:65315"/>
    </reaction>
</comment>
<evidence type="ECO:0000259" key="5">
    <source>
        <dbReference type="Pfam" id="PF00849"/>
    </source>
</evidence>
<dbReference type="SUPFAM" id="SSF55120">
    <property type="entry name" value="Pseudouridine synthase"/>
    <property type="match status" value="1"/>
</dbReference>
<dbReference type="EMBL" id="QQNA01000193">
    <property type="protein sequence ID" value="RDG35864.1"/>
    <property type="molecule type" value="Genomic_DNA"/>
</dbReference>
<dbReference type="PROSITE" id="PS01129">
    <property type="entry name" value="PSI_RLU"/>
    <property type="match status" value="1"/>
</dbReference>
<comment type="caution">
    <text evidence="6">The sequence shown here is derived from an EMBL/GenBank/DDBJ whole genome shotgun (WGS) entry which is preliminary data.</text>
</comment>
<dbReference type="InterPro" id="IPR006145">
    <property type="entry name" value="PsdUridine_synth_RsuA/RluA"/>
</dbReference>
<dbReference type="InterPro" id="IPR006224">
    <property type="entry name" value="PsdUridine_synth_RluA-like_CS"/>
</dbReference>
<evidence type="ECO:0000313" key="7">
    <source>
        <dbReference type="Proteomes" id="UP000253741"/>
    </source>
</evidence>
<evidence type="ECO:0000256" key="3">
    <source>
        <dbReference type="ARBA" id="ARBA00033164"/>
    </source>
</evidence>
<evidence type="ECO:0000256" key="2">
    <source>
        <dbReference type="ARBA" id="ARBA00031870"/>
    </source>
</evidence>
<dbReference type="OrthoDB" id="9807829at2"/>
<dbReference type="GO" id="GO:0009982">
    <property type="term" value="F:pseudouridine synthase activity"/>
    <property type="evidence" value="ECO:0007669"/>
    <property type="project" value="InterPro"/>
</dbReference>
<name>A0A370B6Y4_9ACTN</name>
<dbReference type="InterPro" id="IPR020103">
    <property type="entry name" value="PsdUridine_synth_cat_dom_sf"/>
</dbReference>
<proteinExistence type="predicted"/>
<organism evidence="6 7">
    <name type="scientific">Streptomyces corynorhini</name>
    <dbReference type="NCBI Taxonomy" id="2282652"/>
    <lineage>
        <taxon>Bacteria</taxon>
        <taxon>Bacillati</taxon>
        <taxon>Actinomycetota</taxon>
        <taxon>Actinomycetes</taxon>
        <taxon>Kitasatosporales</taxon>
        <taxon>Streptomycetaceae</taxon>
        <taxon>Streptomyces</taxon>
    </lineage>
</organism>
<protein>
    <recommendedName>
        <fullName evidence="2">RNA pseudouridylate synthase</fullName>
    </recommendedName>
    <alternativeName>
        <fullName evidence="3">RNA-uridine isomerase</fullName>
    </alternativeName>
</protein>
<reference evidence="6 7" key="1">
    <citation type="submission" date="2018-07" db="EMBL/GenBank/DDBJ databases">
        <title>Streptomyces species from bats.</title>
        <authorList>
            <person name="Dunlap C."/>
        </authorList>
    </citation>
    <scope>NUCLEOTIDE SEQUENCE [LARGE SCALE GENOMIC DNA]</scope>
    <source>
        <strain evidence="6 7">AC230</strain>
    </source>
</reference>
<feature type="region of interest" description="Disordered" evidence="4">
    <location>
        <begin position="1"/>
        <end position="37"/>
    </location>
</feature>
<dbReference type="GO" id="GO:0003723">
    <property type="term" value="F:RNA binding"/>
    <property type="evidence" value="ECO:0007669"/>
    <property type="project" value="InterPro"/>
</dbReference>
<dbReference type="PANTHER" id="PTHR21600">
    <property type="entry name" value="MITOCHONDRIAL RNA PSEUDOURIDINE SYNTHASE"/>
    <property type="match status" value="1"/>
</dbReference>
<dbReference type="AlphaFoldDB" id="A0A370B6Y4"/>
<keyword evidence="7" id="KW-1185">Reference proteome</keyword>
<dbReference type="InterPro" id="IPR050188">
    <property type="entry name" value="RluA_PseudoU_synthase"/>
</dbReference>
<accession>A0A370B6Y4</accession>
<dbReference type="GO" id="GO:0140098">
    <property type="term" value="F:catalytic activity, acting on RNA"/>
    <property type="evidence" value="ECO:0007669"/>
    <property type="project" value="UniProtKB-ARBA"/>
</dbReference>
<dbReference type="Proteomes" id="UP000253741">
    <property type="component" value="Unassembled WGS sequence"/>
</dbReference>
<dbReference type="Gene3D" id="3.30.2350.10">
    <property type="entry name" value="Pseudouridine synthase"/>
    <property type="match status" value="1"/>
</dbReference>
<sequence length="343" mass="37987">MITPTALRPAAIRPVSSGPVARRHRPPPPAPLPQRAGIDPVRLRLPADPDAAWPTVRDHLVARFGAAIGAGRIDAMLREERFVAADGPVTGREPYTPGRYVWFHRDLAAEERVPFGIGIVYRDERIVVADKPHFLATTPRGAHITETALARLRRGLDLPELQPAHRLDRLTAGLVLFVVRAGDRGAYQTLFRDRAVRKEYEGVAAYDPDVALPVTVRGRIEKERGTLAAREVPGEPNSESRIELLEHRGGLGRYRLLPATGRTHQLRVHMNGLGLPLLNDPLYPVVREDSPEDYAHPLQLLAKKLEFTDPVTGEPLRFTSGLRLVHRPGRSDSPAPQVTHRPG</sequence>